<protein>
    <submittedName>
        <fullName evidence="1">Sulfurtransferase complex subunit TusB</fullName>
    </submittedName>
</protein>
<gene>
    <name evidence="1" type="primary">tusB</name>
    <name evidence="1" type="ORF">ACFQBM_00710</name>
</gene>
<dbReference type="SUPFAM" id="SSF75169">
    <property type="entry name" value="DsrEFH-like"/>
    <property type="match status" value="1"/>
</dbReference>
<accession>A0ABW1YG99</accession>
<comment type="caution">
    <text evidence="1">The sequence shown here is derived from an EMBL/GenBank/DDBJ whole genome shotgun (WGS) entry which is preliminary data.</text>
</comment>
<proteinExistence type="predicted"/>
<dbReference type="EMBL" id="JBHSVR010000001">
    <property type="protein sequence ID" value="MFC6631776.1"/>
    <property type="molecule type" value="Genomic_DNA"/>
</dbReference>
<dbReference type="PANTHER" id="PTHR37526:SF1">
    <property type="entry name" value="PROTEIN TUSB"/>
    <property type="match status" value="1"/>
</dbReference>
<sequence>MTLHIVNKSPYSSRALADCFASFADGDALLLIEDGVYALTGFIADNIAVAPVYCLEADVRARGLQMPKGIQSLDDTGWVKLCTEHNPIVSWFQ</sequence>
<dbReference type="Gene3D" id="3.40.1260.10">
    <property type="entry name" value="DsrEFH-like"/>
    <property type="match status" value="1"/>
</dbReference>
<reference evidence="2" key="1">
    <citation type="journal article" date="2019" name="Int. J. Syst. Evol. Microbiol.">
        <title>The Global Catalogue of Microorganisms (GCM) 10K type strain sequencing project: providing services to taxonomists for standard genome sequencing and annotation.</title>
        <authorList>
            <consortium name="The Broad Institute Genomics Platform"/>
            <consortium name="The Broad Institute Genome Sequencing Center for Infectious Disease"/>
            <person name="Wu L."/>
            <person name="Ma J."/>
        </authorList>
    </citation>
    <scope>NUCLEOTIDE SEQUENCE [LARGE SCALE GENOMIC DNA]</scope>
    <source>
        <strain evidence="2">CGMCC 1.13718</strain>
    </source>
</reference>
<evidence type="ECO:0000313" key="2">
    <source>
        <dbReference type="Proteomes" id="UP001596425"/>
    </source>
</evidence>
<dbReference type="PANTHER" id="PTHR37526">
    <property type="entry name" value="PROTEIN TUSB"/>
    <property type="match status" value="1"/>
</dbReference>
<dbReference type="NCBIfam" id="TIGR03011">
    <property type="entry name" value="sulf_tusB_dsrH"/>
    <property type="match status" value="1"/>
</dbReference>
<dbReference type="InterPro" id="IPR007215">
    <property type="entry name" value="Sulphur_relay_TusB/DsrH"/>
</dbReference>
<dbReference type="Pfam" id="PF04077">
    <property type="entry name" value="DsrH"/>
    <property type="match status" value="1"/>
</dbReference>
<evidence type="ECO:0000313" key="1">
    <source>
        <dbReference type="EMBL" id="MFC6631776.1"/>
    </source>
</evidence>
<keyword evidence="2" id="KW-1185">Reference proteome</keyword>
<name>A0ABW1YG99_9GAMM</name>
<dbReference type="InterPro" id="IPR027396">
    <property type="entry name" value="DsrEFH-like"/>
</dbReference>
<organism evidence="1 2">
    <name type="scientific">Microbulbifer taiwanensis</name>
    <dbReference type="NCBI Taxonomy" id="986746"/>
    <lineage>
        <taxon>Bacteria</taxon>
        <taxon>Pseudomonadati</taxon>
        <taxon>Pseudomonadota</taxon>
        <taxon>Gammaproteobacteria</taxon>
        <taxon>Cellvibrionales</taxon>
        <taxon>Microbulbiferaceae</taxon>
        <taxon>Microbulbifer</taxon>
    </lineage>
</organism>
<dbReference type="RefSeq" id="WP_193193983.1">
    <property type="nucleotide sequence ID" value="NZ_JACZFR010000052.1"/>
</dbReference>
<dbReference type="Proteomes" id="UP001596425">
    <property type="component" value="Unassembled WGS sequence"/>
</dbReference>